<protein>
    <recommendedName>
        <fullName evidence="1">Lon proteolytic domain-containing protein</fullName>
    </recommendedName>
</protein>
<dbReference type="GO" id="GO:0030163">
    <property type="term" value="P:protein catabolic process"/>
    <property type="evidence" value="ECO:0007669"/>
    <property type="project" value="InterPro"/>
</dbReference>
<dbReference type="GO" id="GO:0004252">
    <property type="term" value="F:serine-type endopeptidase activity"/>
    <property type="evidence" value="ECO:0007669"/>
    <property type="project" value="InterPro"/>
</dbReference>
<dbReference type="PANTHER" id="PTHR10046">
    <property type="entry name" value="ATP DEPENDENT LON PROTEASE FAMILY MEMBER"/>
    <property type="match status" value="1"/>
</dbReference>
<evidence type="ECO:0000313" key="3">
    <source>
        <dbReference type="Proteomes" id="UP000265964"/>
    </source>
</evidence>
<organism evidence="2 3">
    <name type="scientific">Psittacicella gerlachiana</name>
    <dbReference type="NCBI Taxonomy" id="2028574"/>
    <lineage>
        <taxon>Bacteria</taxon>
        <taxon>Pseudomonadati</taxon>
        <taxon>Pseudomonadota</taxon>
        <taxon>Gammaproteobacteria</taxon>
        <taxon>Pasteurellales</taxon>
        <taxon>Psittacicellaceae</taxon>
        <taxon>Psittacicella</taxon>
    </lineage>
</organism>
<evidence type="ECO:0000313" key="2">
    <source>
        <dbReference type="EMBL" id="RIY38460.1"/>
    </source>
</evidence>
<feature type="domain" description="Lon proteolytic" evidence="1">
    <location>
        <begin position="673"/>
        <end position="776"/>
    </location>
</feature>
<accession>A0A3A1YNB0</accession>
<comment type="caution">
    <text evidence="2">The sequence shown here is derived from an EMBL/GenBank/DDBJ whole genome shotgun (WGS) entry which is preliminary data.</text>
</comment>
<dbReference type="InterPro" id="IPR020568">
    <property type="entry name" value="Ribosomal_Su5_D2-typ_SF"/>
</dbReference>
<dbReference type="GO" id="GO:0006508">
    <property type="term" value="P:proteolysis"/>
    <property type="evidence" value="ECO:0007669"/>
    <property type="project" value="InterPro"/>
</dbReference>
<gene>
    <name evidence="2" type="ORF">CKF59_00825</name>
</gene>
<keyword evidence="3" id="KW-1185">Reference proteome</keyword>
<dbReference type="RefSeq" id="WP_119534089.1">
    <property type="nucleotide sequence ID" value="NZ_NRJF01000024.1"/>
</dbReference>
<name>A0A3A1YNB0_9GAMM</name>
<dbReference type="InterPro" id="IPR027065">
    <property type="entry name" value="Lon_Prtase"/>
</dbReference>
<dbReference type="PRINTS" id="PR00830">
    <property type="entry name" value="ENDOLAPTASE"/>
</dbReference>
<sequence length="841" mass="95822">MLKKLTPSELDIKLILNNYSNCLSEQSLAILQQLSQRTLSTALSNLVEEFFTYEIKSNSNLLADLDLDLTLKNPQAFTDPEQIIQLLNYKENNPQSELDLGYLNNYFLAKWLVFDNLEHKLADLISNKASILAIAQSSSLHSVQSHFFALLLNKITRVAFKHESFSPEQILQYKTNLARIEINSLTKVSDKNKATLTLSRERIEANLFSLIEIEDFSRANLFGVYNQKDTEQPYTPGLLALSNSIFTISASKLATNPELALELISTLSKKQFNLTQAHKLDLNSEVTPLSVATNSKLIILFNGQEQEFVHQLLNHIDKYQILGAYSYHHTKAEFISQAQKFNREFYLEAFTKQTQSFLQEQKNKDRLPDFVYQAENKQKFAPESLYLHIDMDQDLMQEIAYQLLFTLPQVSEQTREEKTYPNFSPTELIEHQIKAARKQKAKIIEVISQNTSLNKEELLQSEDFPLAHLQEVKQQYQEQFSPLKANKGFYLESLCRLVVLTQLLQSKSNLTLAYLNHLIEHLMRLNETTNVIYWSVDKLAYLLRRASDSQKLEQLLQSENVKQDTEYQAFLNYVLEDYQKIHTQGVKVGTANGLAFVEANEYTKDPQGIVFRLSSLAQGEAGATIDVDAEIELAGGLARRANIISISYLKSLFTDPLEFSATILTEQLYEQTDGDSATICSTIALASALSKIPVKQNFAVTGSMDQFGYLQAIGGVNQKIEAFYDLCKARGFTRNQGVIIPQINVKNLALREDLLMDLAQGNFFIYTASHISQVFELMTDCPFAFADDKTTLNQNDKKYQQAYFTPEESNHSFISAVLQNINGEEKAKQNWLHKLLPFLQK</sequence>
<dbReference type="GO" id="GO:0004176">
    <property type="term" value="F:ATP-dependent peptidase activity"/>
    <property type="evidence" value="ECO:0007669"/>
    <property type="project" value="InterPro"/>
</dbReference>
<dbReference type="Gene3D" id="3.30.230.10">
    <property type="match status" value="1"/>
</dbReference>
<evidence type="ECO:0000259" key="1">
    <source>
        <dbReference type="Pfam" id="PF05362"/>
    </source>
</evidence>
<dbReference type="InterPro" id="IPR008269">
    <property type="entry name" value="Lon_proteolytic"/>
</dbReference>
<dbReference type="Pfam" id="PF05362">
    <property type="entry name" value="Lon_C"/>
    <property type="match status" value="1"/>
</dbReference>
<dbReference type="AlphaFoldDB" id="A0A3A1YNB0"/>
<dbReference type="Proteomes" id="UP000265964">
    <property type="component" value="Unassembled WGS sequence"/>
</dbReference>
<dbReference type="EMBL" id="NRJF01000024">
    <property type="protein sequence ID" value="RIY38460.1"/>
    <property type="molecule type" value="Genomic_DNA"/>
</dbReference>
<reference evidence="2 3" key="1">
    <citation type="submission" date="2017-08" db="EMBL/GenBank/DDBJ databases">
        <title>Reclassification of Bisgaard taxon 37 and 44.</title>
        <authorList>
            <person name="Christensen H."/>
        </authorList>
    </citation>
    <scope>NUCLEOTIDE SEQUENCE [LARGE SCALE GENOMIC DNA]</scope>
    <source>
        <strain evidence="2 3">EEAB3T1</strain>
    </source>
</reference>
<dbReference type="SUPFAM" id="SSF54211">
    <property type="entry name" value="Ribosomal protein S5 domain 2-like"/>
    <property type="match status" value="1"/>
</dbReference>
<dbReference type="InterPro" id="IPR014721">
    <property type="entry name" value="Ribsml_uS5_D2-typ_fold_subgr"/>
</dbReference>
<proteinExistence type="predicted"/>
<dbReference type="OrthoDB" id="9758568at2"/>
<dbReference type="GO" id="GO:0005524">
    <property type="term" value="F:ATP binding"/>
    <property type="evidence" value="ECO:0007669"/>
    <property type="project" value="InterPro"/>
</dbReference>